<dbReference type="Proteomes" id="UP001366060">
    <property type="component" value="Unassembled WGS sequence"/>
</dbReference>
<dbReference type="PANTHER" id="PTHR14021:SF15">
    <property type="entry name" value="IRON-SULFUR CLUSTER CO-CHAPERONE PROTEIN HSCB"/>
    <property type="match status" value="1"/>
</dbReference>
<comment type="caution">
    <text evidence="6">The sequence shown here is derived from an EMBL/GenBank/DDBJ whole genome shotgun (WGS) entry which is preliminary data.</text>
</comment>
<dbReference type="InterPro" id="IPR036869">
    <property type="entry name" value="J_dom_sf"/>
</dbReference>
<dbReference type="InterPro" id="IPR036386">
    <property type="entry name" value="HscB_C_sf"/>
</dbReference>
<dbReference type="NCBIfam" id="NF003449">
    <property type="entry name" value="PRK05014.1"/>
    <property type="match status" value="1"/>
</dbReference>
<organism evidence="6 7">
    <name type="scientific">Psychromonas arctica</name>
    <dbReference type="NCBI Taxonomy" id="168275"/>
    <lineage>
        <taxon>Bacteria</taxon>
        <taxon>Pseudomonadati</taxon>
        <taxon>Pseudomonadota</taxon>
        <taxon>Gammaproteobacteria</taxon>
        <taxon>Alteromonadales</taxon>
        <taxon>Psychromonadaceae</taxon>
        <taxon>Psychromonas</taxon>
    </lineage>
</organism>
<dbReference type="NCBIfam" id="TIGR00714">
    <property type="entry name" value="hscB"/>
    <property type="match status" value="1"/>
</dbReference>
<keyword evidence="7" id="KW-1185">Reference proteome</keyword>
<evidence type="ECO:0000256" key="1">
    <source>
        <dbReference type="ARBA" id="ARBA00010476"/>
    </source>
</evidence>
<keyword evidence="2 4" id="KW-0143">Chaperone</keyword>
<proteinExistence type="inferred from homology"/>
<comment type="function">
    <text evidence="3 4">Co-chaperone involved in the maturation of iron-sulfur cluster-containing proteins. Seems to help targeting proteins to be folded toward HscA.</text>
</comment>
<comment type="subunit">
    <text evidence="4">Interacts with HscA and stimulates its ATPase activity.</text>
</comment>
<dbReference type="InterPro" id="IPR009073">
    <property type="entry name" value="HscB_oligo_C"/>
</dbReference>
<dbReference type="Gene3D" id="1.20.1280.20">
    <property type="entry name" value="HscB, C-terminal domain"/>
    <property type="match status" value="1"/>
</dbReference>
<dbReference type="SUPFAM" id="SSF46565">
    <property type="entry name" value="Chaperone J-domain"/>
    <property type="match status" value="1"/>
</dbReference>
<dbReference type="Pfam" id="PF00226">
    <property type="entry name" value="DnaJ"/>
    <property type="match status" value="1"/>
</dbReference>
<evidence type="ECO:0000256" key="3">
    <source>
        <dbReference type="ARBA" id="ARBA00025596"/>
    </source>
</evidence>
<dbReference type="RefSeq" id="WP_137297786.1">
    <property type="nucleotide sequence ID" value="NZ_JBAKBA010000012.1"/>
</dbReference>
<dbReference type="CDD" id="cd06257">
    <property type="entry name" value="DnaJ"/>
    <property type="match status" value="1"/>
</dbReference>
<dbReference type="PANTHER" id="PTHR14021">
    <property type="entry name" value="IRON-SULFUR CLUSTER CO-CHAPERONE PROTEIN HSCB"/>
    <property type="match status" value="1"/>
</dbReference>
<dbReference type="SMART" id="SM00271">
    <property type="entry name" value="DnaJ"/>
    <property type="match status" value="1"/>
</dbReference>
<accession>A0ABU9HAK8</accession>
<dbReference type="PROSITE" id="PS50076">
    <property type="entry name" value="DNAJ_2"/>
    <property type="match status" value="1"/>
</dbReference>
<reference evidence="6 7" key="1">
    <citation type="submission" date="2024-02" db="EMBL/GenBank/DDBJ databases">
        <title>Bacteria isolated from the canopy kelp, Nereocystis luetkeana.</title>
        <authorList>
            <person name="Pfister C.A."/>
            <person name="Younker I.T."/>
            <person name="Light S.H."/>
        </authorList>
    </citation>
    <scope>NUCLEOTIDE SEQUENCE [LARGE SCALE GENOMIC DNA]</scope>
    <source>
        <strain evidence="6 7">TI.2.07</strain>
    </source>
</reference>
<feature type="domain" description="J" evidence="5">
    <location>
        <begin position="2"/>
        <end position="74"/>
    </location>
</feature>
<dbReference type="Pfam" id="PF07743">
    <property type="entry name" value="HSCB_C"/>
    <property type="match status" value="1"/>
</dbReference>
<dbReference type="EMBL" id="JBAKBA010000012">
    <property type="protein sequence ID" value="MEL0658909.1"/>
    <property type="molecule type" value="Genomic_DNA"/>
</dbReference>
<evidence type="ECO:0000256" key="2">
    <source>
        <dbReference type="ARBA" id="ARBA00023186"/>
    </source>
</evidence>
<dbReference type="InterPro" id="IPR004640">
    <property type="entry name" value="HscB"/>
</dbReference>
<evidence type="ECO:0000256" key="4">
    <source>
        <dbReference type="HAMAP-Rule" id="MF_00682"/>
    </source>
</evidence>
<sequence>MNYFELFSLPAVFSVDKTQLSQTYRDLQKQYHPDKFAMQDDSTRLKAMQKSTEINDAFQTLKDSCLRAQYLLKLSGLDIELEQRTLQDTGFLMQQMEWREKIADFTADDEDEIEDFNKEISALVKGLETEIEAALEAKQLEQTATFVRKLKFMLKLQVEIELLEEKLFD</sequence>
<evidence type="ECO:0000313" key="6">
    <source>
        <dbReference type="EMBL" id="MEL0658909.1"/>
    </source>
</evidence>
<evidence type="ECO:0000313" key="7">
    <source>
        <dbReference type="Proteomes" id="UP001366060"/>
    </source>
</evidence>
<dbReference type="SUPFAM" id="SSF47144">
    <property type="entry name" value="HSC20 (HSCB), C-terminal oligomerisation domain"/>
    <property type="match status" value="1"/>
</dbReference>
<name>A0ABU9HAK8_9GAMM</name>
<gene>
    <name evidence="4 6" type="primary">hscB</name>
    <name evidence="6" type="ORF">V6255_07105</name>
</gene>
<dbReference type="HAMAP" id="MF_00682">
    <property type="entry name" value="HscB"/>
    <property type="match status" value="1"/>
</dbReference>
<evidence type="ECO:0000259" key="5">
    <source>
        <dbReference type="PROSITE" id="PS50076"/>
    </source>
</evidence>
<comment type="similarity">
    <text evidence="1 4">Belongs to the HscB family.</text>
</comment>
<dbReference type="Gene3D" id="1.10.287.110">
    <property type="entry name" value="DnaJ domain"/>
    <property type="match status" value="1"/>
</dbReference>
<protein>
    <recommendedName>
        <fullName evidence="4">Co-chaperone protein HscB homolog</fullName>
    </recommendedName>
</protein>
<dbReference type="InterPro" id="IPR001623">
    <property type="entry name" value="DnaJ_domain"/>
</dbReference>